<name>A0A9Q3WJM8_9RHOB</name>
<reference evidence="2" key="1">
    <citation type="journal article" date="2021" name="Environ. Microbiol.">
        <title>Cryptic niche differentiation of novel sediment ecotypes of Rugeria pomeroyi correlates with nitrate respiration.</title>
        <authorList>
            <person name="Lin X."/>
            <person name="McNichol J."/>
            <person name="Chu X."/>
            <person name="Qian Y."/>
            <person name="Luo H."/>
        </authorList>
    </citation>
    <scope>NUCLEOTIDE SEQUENCE</scope>
    <source>
        <strain evidence="2">SZCCDBB064</strain>
    </source>
</reference>
<comment type="caution">
    <text evidence="2">The sequence shown here is derived from an EMBL/GenBank/DDBJ whole genome shotgun (WGS) entry which is preliminary data.</text>
</comment>
<feature type="compositionally biased region" description="Low complexity" evidence="1">
    <location>
        <begin position="33"/>
        <end position="42"/>
    </location>
</feature>
<evidence type="ECO:0000256" key="1">
    <source>
        <dbReference type="SAM" id="MobiDB-lite"/>
    </source>
</evidence>
<evidence type="ECO:0000313" key="2">
    <source>
        <dbReference type="EMBL" id="MCE8537545.1"/>
    </source>
</evidence>
<dbReference type="RefSeq" id="WP_234219427.1">
    <property type="nucleotide sequence ID" value="NZ_JAGQAF010000004.1"/>
</dbReference>
<feature type="compositionally biased region" description="Basic and acidic residues" evidence="1">
    <location>
        <begin position="22"/>
        <end position="32"/>
    </location>
</feature>
<accession>A0A9Q3WJM8</accession>
<dbReference type="AlphaFoldDB" id="A0A9Q3WJM8"/>
<organism evidence="2 3">
    <name type="scientific">Ruegeria pomeroyi</name>
    <dbReference type="NCBI Taxonomy" id="89184"/>
    <lineage>
        <taxon>Bacteria</taxon>
        <taxon>Pseudomonadati</taxon>
        <taxon>Pseudomonadota</taxon>
        <taxon>Alphaproteobacteria</taxon>
        <taxon>Rhodobacterales</taxon>
        <taxon>Roseobacteraceae</taxon>
        <taxon>Ruegeria</taxon>
    </lineage>
</organism>
<feature type="region of interest" description="Disordered" evidence="1">
    <location>
        <begin position="22"/>
        <end position="67"/>
    </location>
</feature>
<dbReference type="Proteomes" id="UP000813672">
    <property type="component" value="Unassembled WGS sequence"/>
</dbReference>
<feature type="compositionally biased region" description="Low complexity" evidence="1">
    <location>
        <begin position="49"/>
        <end position="62"/>
    </location>
</feature>
<gene>
    <name evidence="2" type="ORF">KBY27_08750</name>
</gene>
<sequence>MRYLVLISLVALAGCDRVRTTTDKLFGGDKAPETTAAPQAETAPEEAAEAATPDAETAAPPADILPGWEGARQTVAGLGDPTIPGRWMETALVEQERNGRVVVRKTGATAHVTLIPAGGDPGSGSRLSLDAMRALLAPIDELVELDVYSN</sequence>
<dbReference type="PROSITE" id="PS51257">
    <property type="entry name" value="PROKAR_LIPOPROTEIN"/>
    <property type="match status" value="1"/>
</dbReference>
<dbReference type="EMBL" id="JAGQAF010000004">
    <property type="protein sequence ID" value="MCE8537545.1"/>
    <property type="molecule type" value="Genomic_DNA"/>
</dbReference>
<protein>
    <recommendedName>
        <fullName evidence="4">Lipoprotein</fullName>
    </recommendedName>
</protein>
<evidence type="ECO:0008006" key="4">
    <source>
        <dbReference type="Google" id="ProtNLM"/>
    </source>
</evidence>
<proteinExistence type="predicted"/>
<evidence type="ECO:0000313" key="3">
    <source>
        <dbReference type="Proteomes" id="UP000813672"/>
    </source>
</evidence>